<gene>
    <name evidence="2" type="ORF">EA658_06115</name>
</gene>
<reference evidence="2 3" key="1">
    <citation type="submission" date="2019-02" db="EMBL/GenBank/DDBJ databases">
        <title>WGS of Pseudoxanthomonas species novum from clinical isolates.</title>
        <authorList>
            <person name="Bernier A.-M."/>
            <person name="Bernard K."/>
            <person name="Vachon A."/>
        </authorList>
    </citation>
    <scope>NUCLEOTIDE SEQUENCE [LARGE SCALE GENOMIC DNA]</scope>
    <source>
        <strain evidence="3">NML 170316</strain>
    </source>
</reference>
<evidence type="ECO:0008006" key="4">
    <source>
        <dbReference type="Google" id="ProtNLM"/>
    </source>
</evidence>
<accession>A0ABY1WF20</accession>
<evidence type="ECO:0000313" key="3">
    <source>
        <dbReference type="Proteomes" id="UP000293089"/>
    </source>
</evidence>
<organism evidence="2 3">
    <name type="scientific">Pseudoxanthomonas winnipegensis</name>
    <dbReference type="NCBI Taxonomy" id="2480810"/>
    <lineage>
        <taxon>Bacteria</taxon>
        <taxon>Pseudomonadati</taxon>
        <taxon>Pseudomonadota</taxon>
        <taxon>Gammaproteobacteria</taxon>
        <taxon>Lysobacterales</taxon>
        <taxon>Lysobacteraceae</taxon>
        <taxon>Pseudoxanthomonas</taxon>
    </lineage>
</organism>
<name>A0ABY1WF20_9GAMM</name>
<sequence>MGAHAEAGIVHASNKGFKTGNIGIGSGGDTGDYVGDAGADAGRPSSDAAPRRCPMGGGIATREPEALRTPKDETMRHGCALLLLLLGLAAGDAGAQAIYRCGAAQGAAYQEAPCAGLPLQTWARAELVAVPGPRLERDEAQRRIETTREAWQASLTQAESRAASRVRFSRGARSRPAAMRIPRADACARARAARAAAHARRGLHWSFDDASRWDAAVFKVCRWG</sequence>
<evidence type="ECO:0000313" key="2">
    <source>
        <dbReference type="EMBL" id="TAA20533.1"/>
    </source>
</evidence>
<keyword evidence="3" id="KW-1185">Reference proteome</keyword>
<comment type="caution">
    <text evidence="2">The sequence shown here is derived from an EMBL/GenBank/DDBJ whole genome shotgun (WGS) entry which is preliminary data.</text>
</comment>
<protein>
    <recommendedName>
        <fullName evidence="4">DUF4124 domain-containing protein</fullName>
    </recommendedName>
</protein>
<dbReference type="EMBL" id="SHME01000002">
    <property type="protein sequence ID" value="TAA20533.1"/>
    <property type="molecule type" value="Genomic_DNA"/>
</dbReference>
<dbReference type="Proteomes" id="UP000293089">
    <property type="component" value="Unassembled WGS sequence"/>
</dbReference>
<proteinExistence type="predicted"/>
<dbReference type="RefSeq" id="WP_130574357.1">
    <property type="nucleotide sequence ID" value="NZ_SHME01000002.1"/>
</dbReference>
<feature type="region of interest" description="Disordered" evidence="1">
    <location>
        <begin position="35"/>
        <end position="64"/>
    </location>
</feature>
<evidence type="ECO:0000256" key="1">
    <source>
        <dbReference type="SAM" id="MobiDB-lite"/>
    </source>
</evidence>